<evidence type="ECO:0000313" key="2">
    <source>
        <dbReference type="Proteomes" id="UP000053707"/>
    </source>
</evidence>
<dbReference type="Gene3D" id="3.50.50.60">
    <property type="entry name" value="FAD/NAD(P)-binding domain"/>
    <property type="match status" value="1"/>
</dbReference>
<gene>
    <name evidence="1" type="ORF">AU192_09735</name>
</gene>
<comment type="caution">
    <text evidence="1">The sequence shown here is derived from an EMBL/GenBank/DDBJ whole genome shotgun (WGS) entry which is preliminary data.</text>
</comment>
<keyword evidence="2" id="KW-1185">Reference proteome</keyword>
<dbReference type="PANTHER" id="PTHR43422:SF3">
    <property type="entry name" value="THIAMINE THIAZOLE SYNTHASE"/>
    <property type="match status" value="1"/>
</dbReference>
<reference evidence="1 2" key="1">
    <citation type="submission" date="2016-01" db="EMBL/GenBank/DDBJ databases">
        <authorList>
            <consortium name="TB Trials Study Group"/>
            <person name="Sutton G."/>
            <person name="Brinkac L."/>
            <person name="Sanka R."/>
            <person name="Adams M."/>
            <person name="Lau E.L."/>
            <person name="Macaden R."/>
            <person name="Grewal H.M.S."/>
        </authorList>
    </citation>
    <scope>NUCLEOTIDE SEQUENCE [LARGE SCALE GENOMIC DNA]</scope>
    <source>
        <strain evidence="1 2">IS-1744</strain>
    </source>
</reference>
<protein>
    <recommendedName>
        <fullName evidence="3">2-polyprenyl-6-methoxyphenol hydroxylase-like oxidoreductase</fullName>
    </recommendedName>
</protein>
<dbReference type="PANTHER" id="PTHR43422">
    <property type="entry name" value="THIAMINE THIAZOLE SYNTHASE"/>
    <property type="match status" value="1"/>
</dbReference>
<name>A0A124ENF5_9MYCO</name>
<dbReference type="Proteomes" id="UP000053707">
    <property type="component" value="Unassembled WGS sequence"/>
</dbReference>
<dbReference type="AlphaFoldDB" id="A0A124ENF5"/>
<proteinExistence type="predicted"/>
<organism evidence="1 2">
    <name type="scientific">Mycobacterium lehmannii</name>
    <dbReference type="NCBI Taxonomy" id="2048550"/>
    <lineage>
        <taxon>Bacteria</taxon>
        <taxon>Bacillati</taxon>
        <taxon>Actinomycetota</taxon>
        <taxon>Actinomycetes</taxon>
        <taxon>Mycobacteriales</taxon>
        <taxon>Mycobacteriaceae</taxon>
        <taxon>Mycobacterium</taxon>
    </lineage>
</organism>
<evidence type="ECO:0000313" key="1">
    <source>
        <dbReference type="EMBL" id="KUI07748.1"/>
    </source>
</evidence>
<accession>A0A124ENF5</accession>
<dbReference type="EMBL" id="LQIR01000067">
    <property type="protein sequence ID" value="KUI07748.1"/>
    <property type="molecule type" value="Genomic_DNA"/>
</dbReference>
<dbReference type="SUPFAM" id="SSF51905">
    <property type="entry name" value="FAD/NAD(P)-binding domain"/>
    <property type="match status" value="1"/>
</dbReference>
<evidence type="ECO:0008006" key="3">
    <source>
        <dbReference type="Google" id="ProtNLM"/>
    </source>
</evidence>
<dbReference type="InterPro" id="IPR036188">
    <property type="entry name" value="FAD/NAD-bd_sf"/>
</dbReference>
<sequence length="461" mass="50650">MAGLLAARVLADSYRTVTVVERDALPTGPTPRRGVPQGKLIHALLARGAQVLDELLPGILDELVADGAIRWDGDYSKICFSFGGHQLVQSGRCPSPDAMPFYFQSRPFLEWHVLRRMRDVPNVTILERHDVVSLRATTDRSRVTGVDVIDRGTREVRMLDGDLVVDATGRGSRTPLFLEQLGYDRPPVDEVVVQLAYACQPVRIRPGRISENFIAVMPEHNRPKMFATACCENGAAMFGVGAMAGHEPPNTPAGMLEFAADFVPAKVLAALADAEPLGPVVNYRVPSNRWRRYDRMRRLPDGMLVVGDAVCSFNPIYGQGMTVAAVEATVLRDCLRRGDRNLAHRFFRSSAKAIRIAWQTAVGSDLALPEVEGTVPLSIRLSNAYLERVLTASETDPTVMLQFLRVLGMVDPPAKLFSPLFMVRVLRRQRPHYRRAHAVSATHGDACAAIDHASVAGTSIT</sequence>